<dbReference type="InterPro" id="IPR007040">
    <property type="entry name" value="Ribosome_modulation_factor"/>
</dbReference>
<evidence type="ECO:0000313" key="3">
    <source>
        <dbReference type="EMBL" id="CAH1599187.1"/>
    </source>
</evidence>
<dbReference type="EMBL" id="CAKMUD010000094">
    <property type="protein sequence ID" value="CAH1599187.1"/>
    <property type="molecule type" value="Genomic_DNA"/>
</dbReference>
<reference evidence="3" key="1">
    <citation type="submission" date="2022-01" db="EMBL/GenBank/DDBJ databases">
        <authorList>
            <person name="Lagorce A."/>
        </authorList>
    </citation>
    <scope>NUCLEOTIDE SEQUENCE</scope>
    <source>
        <strain evidence="3">Th15_F1_A12</strain>
    </source>
</reference>
<evidence type="ECO:0000256" key="1">
    <source>
        <dbReference type="ARBA" id="ARBA00022490"/>
    </source>
</evidence>
<protein>
    <submittedName>
        <fullName evidence="3">Uncharacterized protein</fullName>
    </submittedName>
</protein>
<evidence type="ECO:0000256" key="2">
    <source>
        <dbReference type="ARBA" id="ARBA00022845"/>
    </source>
</evidence>
<gene>
    <name evidence="3" type="ORF">THF1A12_40050</name>
</gene>
<dbReference type="GO" id="GO:0006417">
    <property type="term" value="P:regulation of translation"/>
    <property type="evidence" value="ECO:0007669"/>
    <property type="project" value="UniProtKB-KW"/>
</dbReference>
<dbReference type="Pfam" id="PF04957">
    <property type="entry name" value="RMF"/>
    <property type="match status" value="1"/>
</dbReference>
<name>A0AAU9QQX2_9VIBR</name>
<comment type="caution">
    <text evidence="3">The sequence shown here is derived from an EMBL/GenBank/DDBJ whole genome shotgun (WGS) entry which is preliminary data.</text>
</comment>
<dbReference type="Gene3D" id="1.10.10.620">
    <property type="entry name" value="ribosome modulation factor like domain"/>
    <property type="match status" value="1"/>
</dbReference>
<dbReference type="AlphaFoldDB" id="A0AAU9QQX2"/>
<keyword evidence="2" id="KW-0810">Translation regulation</keyword>
<dbReference type="InterPro" id="IPR023200">
    <property type="entry name" value="RMF_sf"/>
</dbReference>
<dbReference type="RefSeq" id="WP_193785575.1">
    <property type="nucleotide sequence ID" value="NZ_CAKMTZ010000082.1"/>
</dbReference>
<keyword evidence="1" id="KW-0963">Cytoplasm</keyword>
<accession>A0AAU9QQX2</accession>
<evidence type="ECO:0000313" key="4">
    <source>
        <dbReference type="Proteomes" id="UP001295462"/>
    </source>
</evidence>
<sequence>MDEEQEAIYQSGYQAYLSGESEMSNPYFGLDAEFWSDGWEDAKEDTEIQAKKQS</sequence>
<proteinExistence type="predicted"/>
<organism evidence="3 4">
    <name type="scientific">Vibrio jasicida</name>
    <dbReference type="NCBI Taxonomy" id="766224"/>
    <lineage>
        <taxon>Bacteria</taxon>
        <taxon>Pseudomonadati</taxon>
        <taxon>Pseudomonadota</taxon>
        <taxon>Gammaproteobacteria</taxon>
        <taxon>Vibrionales</taxon>
        <taxon>Vibrionaceae</taxon>
        <taxon>Vibrio</taxon>
    </lineage>
</organism>
<dbReference type="Proteomes" id="UP001295462">
    <property type="component" value="Unassembled WGS sequence"/>
</dbReference>